<dbReference type="InterPro" id="IPR001478">
    <property type="entry name" value="PDZ"/>
</dbReference>
<dbReference type="Pfam" id="PF00595">
    <property type="entry name" value="PDZ"/>
    <property type="match status" value="1"/>
</dbReference>
<dbReference type="GO" id="GO:0004725">
    <property type="term" value="F:protein tyrosine phosphatase activity"/>
    <property type="evidence" value="ECO:0007669"/>
    <property type="project" value="InterPro"/>
</dbReference>
<evidence type="ECO:0000256" key="3">
    <source>
        <dbReference type="SAM" id="MobiDB-lite"/>
    </source>
</evidence>
<evidence type="ECO:0000259" key="5">
    <source>
        <dbReference type="PROSITE" id="PS50056"/>
    </source>
</evidence>
<dbReference type="SUPFAM" id="SSF50156">
    <property type="entry name" value="PDZ domain-like"/>
    <property type="match status" value="1"/>
</dbReference>
<dbReference type="InterPro" id="IPR019749">
    <property type="entry name" value="Band_41_domain"/>
</dbReference>
<dbReference type="CDD" id="cd14473">
    <property type="entry name" value="FERM_B-lobe"/>
    <property type="match status" value="1"/>
</dbReference>
<dbReference type="PROSITE" id="PS50056">
    <property type="entry name" value="TYR_PHOSPHATASE_2"/>
    <property type="match status" value="1"/>
</dbReference>
<dbReference type="PROSITE" id="PS00383">
    <property type="entry name" value="TYR_PHOSPHATASE_1"/>
    <property type="match status" value="1"/>
</dbReference>
<name>A0A922M6W4_SPOEX</name>
<dbReference type="Pfam" id="PF00373">
    <property type="entry name" value="FERM_M"/>
    <property type="match status" value="1"/>
</dbReference>
<dbReference type="Proteomes" id="UP000814243">
    <property type="component" value="Unassembled WGS sequence"/>
</dbReference>
<dbReference type="Gene3D" id="3.10.20.90">
    <property type="entry name" value="Phosphatidylinositol 3-kinase Catalytic Subunit, Chain A, domain 1"/>
    <property type="match status" value="1"/>
</dbReference>
<dbReference type="InterPro" id="IPR029021">
    <property type="entry name" value="Prot-tyrosine_phosphatase-like"/>
</dbReference>
<comment type="caution">
    <text evidence="7">The sequence shown here is derived from an EMBL/GenBank/DDBJ whole genome shotgun (WGS) entry which is preliminary data.</text>
</comment>
<evidence type="ECO:0000256" key="1">
    <source>
        <dbReference type="ARBA" id="ARBA00004496"/>
    </source>
</evidence>
<dbReference type="InterPro" id="IPR036034">
    <property type="entry name" value="PDZ_sf"/>
</dbReference>
<dbReference type="Pfam" id="PF00102">
    <property type="entry name" value="Y_phosphatase"/>
    <property type="match status" value="2"/>
</dbReference>
<dbReference type="Gene3D" id="2.30.42.10">
    <property type="match status" value="1"/>
</dbReference>
<dbReference type="PANTHER" id="PTHR45706:SF4">
    <property type="entry name" value="TYROSINE-PROTEIN PHOSPHATASE"/>
    <property type="match status" value="1"/>
</dbReference>
<dbReference type="SUPFAM" id="SSF52799">
    <property type="entry name" value="(Phosphotyrosine protein) phosphatases II"/>
    <property type="match status" value="1"/>
</dbReference>
<proteinExistence type="predicted"/>
<dbReference type="SUPFAM" id="SSF47031">
    <property type="entry name" value="Second domain of FERM"/>
    <property type="match status" value="1"/>
</dbReference>
<evidence type="ECO:0008006" key="9">
    <source>
        <dbReference type="Google" id="ProtNLM"/>
    </source>
</evidence>
<sequence length="561" mass="61726">MIESVSRRAFSSSSGTYNVRASELARERKLNIFNVTVQFLDDTQQSFQIEKKAKGSVLLEQVYQHLELVEKDYFGLQFTENGSPPNSTNSEITIFFFSAELGDYNVSEHPPNYLSELCLLPKQNAEDERRIRELHKLHKGQSPADAEANFLEHAKRLDCYGVESHPAKSESYDTVLGFNMRSSRAAKALWRCSVERHGFFRLRAPRRRALLAALGALAGLAAPTVPRTETMALEDARRSRSTNRSFVRRSSSRPRERSVGMSPASERVLRIPLSYVDESESGSEGAESAECGGVRVRLEAGSDGLFGFNVRGGGAAPVLVISINGTDVDELTHEQVVQLIRNTRGVLTLVVKPNAVYAPEDPGAEEPEACFVPLFSEGDSRPEGDALEQSILLLGDGLASGNALKQYETLLRRLPDEPTNISKLPCNLNKNRYRDIAPYDSTRVILKNGPTGDYINASYINMEIPNSDTVLTYIATQVIPTVVDPEEGEEERELDPPMIVHCSAGVGRTGALVLCEVALALAARGQPLYPLDLSQYKFVCESIQTAYTQGLTKSSSDNGSN</sequence>
<dbReference type="GO" id="GO:0005737">
    <property type="term" value="C:cytoplasm"/>
    <property type="evidence" value="ECO:0007669"/>
    <property type="project" value="UniProtKB-SubCell"/>
</dbReference>
<dbReference type="GO" id="GO:0009653">
    <property type="term" value="P:anatomical structure morphogenesis"/>
    <property type="evidence" value="ECO:0007669"/>
    <property type="project" value="UniProtKB-ARBA"/>
</dbReference>
<evidence type="ECO:0000313" key="8">
    <source>
        <dbReference type="Proteomes" id="UP000814243"/>
    </source>
</evidence>
<feature type="region of interest" description="Disordered" evidence="3">
    <location>
        <begin position="233"/>
        <end position="263"/>
    </location>
</feature>
<dbReference type="Pfam" id="PF09379">
    <property type="entry name" value="FERM_N"/>
    <property type="match status" value="1"/>
</dbReference>
<dbReference type="InterPro" id="IPR000242">
    <property type="entry name" value="PTP_cat"/>
</dbReference>
<keyword evidence="2" id="KW-0963">Cytoplasm</keyword>
<dbReference type="InterPro" id="IPR029071">
    <property type="entry name" value="Ubiquitin-like_domsf"/>
</dbReference>
<feature type="domain" description="Tyrosine-protein phosphatase" evidence="4">
    <location>
        <begin position="403"/>
        <end position="480"/>
    </location>
</feature>
<dbReference type="SUPFAM" id="SSF50729">
    <property type="entry name" value="PH domain-like"/>
    <property type="match status" value="1"/>
</dbReference>
<dbReference type="AlphaFoldDB" id="A0A922M6W4"/>
<dbReference type="InterPro" id="IPR011993">
    <property type="entry name" value="PH-like_dom_sf"/>
</dbReference>
<comment type="subcellular location">
    <subcellularLocation>
        <location evidence="1">Cytoplasm</location>
    </subcellularLocation>
</comment>
<organism evidence="7 8">
    <name type="scientific">Spodoptera exigua</name>
    <name type="common">Beet armyworm</name>
    <name type="synonym">Noctua fulgens</name>
    <dbReference type="NCBI Taxonomy" id="7107"/>
    <lineage>
        <taxon>Eukaryota</taxon>
        <taxon>Metazoa</taxon>
        <taxon>Ecdysozoa</taxon>
        <taxon>Arthropoda</taxon>
        <taxon>Hexapoda</taxon>
        <taxon>Insecta</taxon>
        <taxon>Pterygota</taxon>
        <taxon>Neoptera</taxon>
        <taxon>Endopterygota</taxon>
        <taxon>Lepidoptera</taxon>
        <taxon>Glossata</taxon>
        <taxon>Ditrysia</taxon>
        <taxon>Noctuoidea</taxon>
        <taxon>Noctuidae</taxon>
        <taxon>Amphipyrinae</taxon>
        <taxon>Spodoptera</taxon>
    </lineage>
</organism>
<dbReference type="InterPro" id="IPR000387">
    <property type="entry name" value="Tyr_Pase_dom"/>
</dbReference>
<gene>
    <name evidence="7" type="ORF">HF086_012554</name>
</gene>
<dbReference type="GO" id="GO:0048513">
    <property type="term" value="P:animal organ development"/>
    <property type="evidence" value="ECO:0007669"/>
    <property type="project" value="UniProtKB-ARBA"/>
</dbReference>
<protein>
    <recommendedName>
        <fullName evidence="9">Tyrosine-protein phosphatase non-receptor type 4</fullName>
    </recommendedName>
</protein>
<dbReference type="Gene3D" id="2.30.29.30">
    <property type="entry name" value="Pleckstrin-homology domain (PH domain)/Phosphotyrosine-binding domain (PTB)"/>
    <property type="match status" value="1"/>
</dbReference>
<dbReference type="InterPro" id="IPR035963">
    <property type="entry name" value="FERM_2"/>
</dbReference>
<feature type="domain" description="PDZ" evidence="6">
    <location>
        <begin position="320"/>
        <end position="355"/>
    </location>
</feature>
<dbReference type="PANTHER" id="PTHR45706">
    <property type="entry name" value="TYROSINE-PROTEIN PHOSPHATASE"/>
    <property type="match status" value="1"/>
</dbReference>
<evidence type="ECO:0000259" key="4">
    <source>
        <dbReference type="PROSITE" id="PS50055"/>
    </source>
</evidence>
<dbReference type="InterPro" id="IPR018979">
    <property type="entry name" value="FERM_N"/>
</dbReference>
<dbReference type="GO" id="GO:0070161">
    <property type="term" value="C:anchoring junction"/>
    <property type="evidence" value="ECO:0007669"/>
    <property type="project" value="UniProtKB-SubCell"/>
</dbReference>
<dbReference type="EMBL" id="JACEFF010000766">
    <property type="protein sequence ID" value="KAH9631303.1"/>
    <property type="molecule type" value="Genomic_DNA"/>
</dbReference>
<dbReference type="PROSITE" id="PS50106">
    <property type="entry name" value="PDZ"/>
    <property type="match status" value="1"/>
</dbReference>
<dbReference type="SMART" id="SM00194">
    <property type="entry name" value="PTPc"/>
    <property type="match status" value="1"/>
</dbReference>
<dbReference type="SUPFAM" id="SSF54236">
    <property type="entry name" value="Ubiquitin-like"/>
    <property type="match status" value="1"/>
</dbReference>
<evidence type="ECO:0000259" key="6">
    <source>
        <dbReference type="PROSITE" id="PS50106"/>
    </source>
</evidence>
<dbReference type="GO" id="GO:0071944">
    <property type="term" value="C:cell periphery"/>
    <property type="evidence" value="ECO:0007669"/>
    <property type="project" value="UniProtKB-ARBA"/>
</dbReference>
<dbReference type="Gene3D" id="1.20.80.10">
    <property type="match status" value="1"/>
</dbReference>
<dbReference type="PROSITE" id="PS50055">
    <property type="entry name" value="TYR_PHOSPHATASE_PTP"/>
    <property type="match status" value="1"/>
</dbReference>
<accession>A0A922M6W4</accession>
<dbReference type="InterPro" id="IPR019748">
    <property type="entry name" value="FERM_central"/>
</dbReference>
<dbReference type="Gene3D" id="3.90.190.10">
    <property type="entry name" value="Protein tyrosine phosphatase superfamily"/>
    <property type="match status" value="2"/>
</dbReference>
<evidence type="ECO:0000313" key="7">
    <source>
        <dbReference type="EMBL" id="KAH9631303.1"/>
    </source>
</evidence>
<evidence type="ECO:0000256" key="2">
    <source>
        <dbReference type="ARBA" id="ARBA00022490"/>
    </source>
</evidence>
<dbReference type="InterPro" id="IPR014352">
    <property type="entry name" value="FERM/acyl-CoA-bd_prot_sf"/>
</dbReference>
<dbReference type="SMART" id="SM00404">
    <property type="entry name" value="PTPc_motif"/>
    <property type="match status" value="1"/>
</dbReference>
<dbReference type="SMART" id="SM00295">
    <property type="entry name" value="B41"/>
    <property type="match status" value="1"/>
</dbReference>
<feature type="domain" description="Tyrosine specific protein phosphatases" evidence="5">
    <location>
        <begin position="476"/>
        <end position="517"/>
    </location>
</feature>
<dbReference type="GO" id="GO:0048666">
    <property type="term" value="P:neuron development"/>
    <property type="evidence" value="ECO:0007669"/>
    <property type="project" value="UniProtKB-ARBA"/>
</dbReference>
<dbReference type="InterPro" id="IPR016130">
    <property type="entry name" value="Tyr_Pase_AS"/>
</dbReference>
<reference evidence="7" key="1">
    <citation type="journal article" date="2021" name="G3 (Bethesda)">
        <title>Genome and transcriptome analysis of the beet armyworm Spodoptera exigua reveals targets for pest control. .</title>
        <authorList>
            <person name="Simon S."/>
            <person name="Breeschoten T."/>
            <person name="Jansen H.J."/>
            <person name="Dirks R.P."/>
            <person name="Schranz M.E."/>
            <person name="Ros V.I.D."/>
        </authorList>
    </citation>
    <scope>NUCLEOTIDE SEQUENCE</scope>
    <source>
        <strain evidence="7">TB_SE_WUR_2020</strain>
    </source>
</reference>
<dbReference type="InterPro" id="IPR003595">
    <property type="entry name" value="Tyr_Pase_cat"/>
</dbReference>